<comment type="caution">
    <text evidence="3">The sequence shown here is derived from an EMBL/GenBank/DDBJ whole genome shotgun (WGS) entry which is preliminary data.</text>
</comment>
<dbReference type="InterPro" id="IPR025406">
    <property type="entry name" value="DUF4132"/>
</dbReference>
<dbReference type="EMBL" id="BAAAQD010000001">
    <property type="protein sequence ID" value="GAA1501230.1"/>
    <property type="molecule type" value="Genomic_DNA"/>
</dbReference>
<dbReference type="Pfam" id="PF13569">
    <property type="entry name" value="DUF4132"/>
    <property type="match status" value="1"/>
</dbReference>
<feature type="region of interest" description="Disordered" evidence="1">
    <location>
        <begin position="264"/>
        <end position="301"/>
    </location>
</feature>
<accession>A0ABN1ZMS6</accession>
<dbReference type="RefSeq" id="WP_344499881.1">
    <property type="nucleotide sequence ID" value="NZ_BAAAQD010000001.1"/>
</dbReference>
<evidence type="ECO:0000259" key="2">
    <source>
        <dbReference type="Pfam" id="PF13569"/>
    </source>
</evidence>
<feature type="domain" description="DUF4132" evidence="2">
    <location>
        <begin position="464"/>
        <end position="630"/>
    </location>
</feature>
<keyword evidence="4" id="KW-1185">Reference proteome</keyword>
<reference evidence="3 4" key="1">
    <citation type="journal article" date="2019" name="Int. J. Syst. Evol. Microbiol.">
        <title>The Global Catalogue of Microorganisms (GCM) 10K type strain sequencing project: providing services to taxonomists for standard genome sequencing and annotation.</title>
        <authorList>
            <consortium name="The Broad Institute Genomics Platform"/>
            <consortium name="The Broad Institute Genome Sequencing Center for Infectious Disease"/>
            <person name="Wu L."/>
            <person name="Ma J."/>
        </authorList>
    </citation>
    <scope>NUCLEOTIDE SEQUENCE [LARGE SCALE GENOMIC DNA]</scope>
    <source>
        <strain evidence="3 4">JCM 15933</strain>
    </source>
</reference>
<feature type="region of interest" description="Disordered" evidence="1">
    <location>
        <begin position="218"/>
        <end position="252"/>
    </location>
</feature>
<evidence type="ECO:0000313" key="4">
    <source>
        <dbReference type="Proteomes" id="UP001501470"/>
    </source>
</evidence>
<gene>
    <name evidence="3" type="ORF">GCM10009827_009740</name>
</gene>
<evidence type="ECO:0000256" key="1">
    <source>
        <dbReference type="SAM" id="MobiDB-lite"/>
    </source>
</evidence>
<evidence type="ECO:0000313" key="3">
    <source>
        <dbReference type="EMBL" id="GAA1501230.1"/>
    </source>
</evidence>
<name>A0ABN1ZMS6_9ACTN</name>
<dbReference type="Proteomes" id="UP001501470">
    <property type="component" value="Unassembled WGS sequence"/>
</dbReference>
<organism evidence="3 4">
    <name type="scientific">Dactylosporangium maewongense</name>
    <dbReference type="NCBI Taxonomy" id="634393"/>
    <lineage>
        <taxon>Bacteria</taxon>
        <taxon>Bacillati</taxon>
        <taxon>Actinomycetota</taxon>
        <taxon>Actinomycetes</taxon>
        <taxon>Micromonosporales</taxon>
        <taxon>Micromonosporaceae</taxon>
        <taxon>Dactylosporangium</taxon>
    </lineage>
</organism>
<protein>
    <recommendedName>
        <fullName evidence="2">DUF4132 domain-containing protein</fullName>
    </recommendedName>
</protein>
<proteinExistence type="predicted"/>
<sequence length="729" mass="79116">MAAGRVVVEGLVCKEPAGMAWEDGERDLWWSRAAALEHGLERSDWGAVAAGADRVSDLTPPQVVWLFARGPEVPARALLGKLVMLRHRQRVDLCRVLVARFELDALPFVRGEAKEHADELGVLLLPFRAPEVATLVAGWLRHLGSARLWARLWLGRHAGTAARALIPAAAGRSARERQHAEEGLRFLASTGHGPTIAEAAAEYGPDVADLVAAGLEQPAPRAARRGKRPGWTLPERLPEVGLAGGGTMPPDEVARLIDGLTRARLADPPEPPPGDPAPRQDRPTSGVESSKARQPLVHLPDPQTRALIDDCDRGSLAELGRALLTAWVADGMPPAEAWVVPAQAHVGDDSTMDMLAPLRRSWSQGGRWERSVEGLAVLATAGTDVSLRHLLAVEERLSAGPTNDRTGDYLAQAAERRGMTVTQLADRLAPAHGLDTGVTLDYGPRAFTVGVDGQLTAFVADADGRRLARPPKPGVKDTNPAAYQHFLRLKKDLRSAAAAQVARLERDMLARRFRPARELPAVVLPHPVLGPIARRLLWGEYGPRDHLVRALRIAEDGSFTDRHDATVTVGGDAWLGIVHPADLGGDLAGWVQVFTDYEILQPFPQLYRPAMALTEAQREMTGLTGFGPVPTDRIAHLLGGARWQGNGYHRQQRLHTQLAHRLPGGLTVLVELDPGVETSAVTAVREQRVTEIWADDLWSDHWQVERRIPMGRCDAAALSEALAELYAVT</sequence>